<evidence type="ECO:0000313" key="1">
    <source>
        <dbReference type="EMBL" id="TDT44989.1"/>
    </source>
</evidence>
<proteinExistence type="predicted"/>
<dbReference type="EMBL" id="SOAY01000011">
    <property type="protein sequence ID" value="TDT44989.1"/>
    <property type="molecule type" value="Genomic_DNA"/>
</dbReference>
<dbReference type="SUPFAM" id="SSF158446">
    <property type="entry name" value="IVS-encoded protein-like"/>
    <property type="match status" value="1"/>
</dbReference>
<dbReference type="RefSeq" id="WP_133687363.1">
    <property type="nucleotide sequence ID" value="NZ_SOAY01000011.1"/>
</dbReference>
<organism evidence="1 2">
    <name type="scientific">Maribacter spongiicola</name>
    <dbReference type="NCBI Taxonomy" id="1206753"/>
    <lineage>
        <taxon>Bacteria</taxon>
        <taxon>Pseudomonadati</taxon>
        <taxon>Bacteroidota</taxon>
        <taxon>Flavobacteriia</taxon>
        <taxon>Flavobacteriales</taxon>
        <taxon>Flavobacteriaceae</taxon>
        <taxon>Maribacter</taxon>
    </lineage>
</organism>
<dbReference type="InterPro" id="IPR012657">
    <property type="entry name" value="23S_rRNA-intervening_sequence"/>
</dbReference>
<dbReference type="CDD" id="cd16377">
    <property type="entry name" value="23S_rRNA_IVP_like"/>
    <property type="match status" value="1"/>
</dbReference>
<dbReference type="Proteomes" id="UP000294749">
    <property type="component" value="Unassembled WGS sequence"/>
</dbReference>
<dbReference type="InterPro" id="IPR036583">
    <property type="entry name" value="23S_rRNA_IVS_sf"/>
</dbReference>
<evidence type="ECO:0000313" key="2">
    <source>
        <dbReference type="Proteomes" id="UP000294749"/>
    </source>
</evidence>
<dbReference type="PANTHER" id="PTHR38471">
    <property type="entry name" value="FOUR HELIX BUNDLE PROTEIN"/>
    <property type="match status" value="1"/>
</dbReference>
<dbReference type="Gene3D" id="1.20.1440.60">
    <property type="entry name" value="23S rRNA-intervening sequence"/>
    <property type="match status" value="1"/>
</dbReference>
<accession>A0A4R7K5N4</accession>
<dbReference type="NCBIfam" id="TIGR02436">
    <property type="entry name" value="four helix bundle protein"/>
    <property type="match status" value="1"/>
</dbReference>
<dbReference type="Pfam" id="PF05635">
    <property type="entry name" value="23S_rRNA_IVP"/>
    <property type="match status" value="1"/>
</dbReference>
<dbReference type="AlphaFoldDB" id="A0A4R7K5N4"/>
<keyword evidence="2" id="KW-1185">Reference proteome</keyword>
<comment type="caution">
    <text evidence="1">The sequence shown here is derived from an EMBL/GenBank/DDBJ whole genome shotgun (WGS) entry which is preliminary data.</text>
</comment>
<gene>
    <name evidence="1" type="ORF">CLV90_2069</name>
</gene>
<name>A0A4R7K5N4_9FLAO</name>
<dbReference type="OrthoDB" id="9811959at2"/>
<protein>
    <submittedName>
        <fullName evidence="1">Four helix bundle protein</fullName>
    </submittedName>
</protein>
<sequence length="115" mass="13485">MRDYKKYNVWELGHEVTLEIYKLTKHFPKDENFGLTSQMRRASSSIPANIAEGCGRESDAEFKRFLIISRGSASELEYFTILAKDLNYIQEEEFLIIHDKVNKVRRSLNNLINKI</sequence>
<dbReference type="PANTHER" id="PTHR38471:SF2">
    <property type="entry name" value="FOUR HELIX BUNDLE PROTEIN"/>
    <property type="match status" value="1"/>
</dbReference>
<reference evidence="1 2" key="1">
    <citation type="submission" date="2019-03" db="EMBL/GenBank/DDBJ databases">
        <title>Genomic Encyclopedia of Archaeal and Bacterial Type Strains, Phase II (KMG-II): from individual species to whole genera.</title>
        <authorList>
            <person name="Goeker M."/>
        </authorList>
    </citation>
    <scope>NUCLEOTIDE SEQUENCE [LARGE SCALE GENOMIC DNA]</scope>
    <source>
        <strain evidence="1 2">DSM 25233</strain>
    </source>
</reference>